<evidence type="ECO:0000313" key="2">
    <source>
        <dbReference type="Proteomes" id="UP001150259"/>
    </source>
</evidence>
<dbReference type="EMBL" id="JAPFQL010000009">
    <property type="protein sequence ID" value="MDC5696303.1"/>
    <property type="molecule type" value="Genomic_DNA"/>
</dbReference>
<keyword evidence="2" id="KW-1185">Reference proteome</keyword>
<comment type="caution">
    <text evidence="1">The sequence shown here is derived from an EMBL/GenBank/DDBJ whole genome shotgun (WGS) entry which is preliminary data.</text>
</comment>
<dbReference type="Proteomes" id="UP001150259">
    <property type="component" value="Unassembled WGS sequence"/>
</dbReference>
<reference evidence="1 2" key="1">
    <citation type="submission" date="2022-11" db="EMBL/GenBank/DDBJ databases">
        <title>Anaerobic phenanthrene biodegradation by a DNRA strain PheN6.</title>
        <authorList>
            <person name="Zhang Z."/>
        </authorList>
    </citation>
    <scope>NUCLEOTIDE SEQUENCE [LARGE SCALE GENOMIC DNA]</scope>
    <source>
        <strain evidence="1 2">PheN6</strain>
    </source>
</reference>
<name>A0ABT5GDS3_9MICO</name>
<protein>
    <recommendedName>
        <fullName evidence="3">DUF4913 domain-containing protein</fullName>
    </recommendedName>
</protein>
<dbReference type="RefSeq" id="WP_272460879.1">
    <property type="nucleotide sequence ID" value="NZ_JAPFQL010000009.1"/>
</dbReference>
<evidence type="ECO:0008006" key="3">
    <source>
        <dbReference type="Google" id="ProtNLM"/>
    </source>
</evidence>
<gene>
    <name evidence="1" type="ORF">OO014_03470</name>
</gene>
<accession>A0ABT5GDS3</accession>
<organism evidence="1 2">
    <name type="scientific">Intrasporangium calvum</name>
    <dbReference type="NCBI Taxonomy" id="53358"/>
    <lineage>
        <taxon>Bacteria</taxon>
        <taxon>Bacillati</taxon>
        <taxon>Actinomycetota</taxon>
        <taxon>Actinomycetes</taxon>
        <taxon>Micrococcales</taxon>
        <taxon>Intrasporangiaceae</taxon>
        <taxon>Intrasporangium</taxon>
    </lineage>
</organism>
<proteinExistence type="predicted"/>
<sequence>MALNPPTLTDGTDERARPMVMPFPEVGPLMRVAYRELGILAAGSEQQIRALGDPARLPRPWDPATCRHPDLRAEVWAWLDAVVEWVNHEHLWDVAAVIPPCWPHHPHLVRELAVLADQRRRAGATLTSDLLEDWHRSTLPGFLDRMRARLRNHCDEGHQAWPSKGRHIRHTDQASRAERADLFRGDVAAATAGVHRGVSPQRLSVVDLETGEVNEDWVP</sequence>
<evidence type="ECO:0000313" key="1">
    <source>
        <dbReference type="EMBL" id="MDC5696303.1"/>
    </source>
</evidence>